<dbReference type="EMBL" id="LK032047">
    <property type="protein sequence ID" value="CDY14801.1"/>
    <property type="molecule type" value="Genomic_DNA"/>
</dbReference>
<sequence length="48" mass="5824">MYDIRELEEVAPCGCNKRLECADLKYVRWIEVRIQIIFYIFLLLDSEI</sequence>
<dbReference type="Proteomes" id="UP001295469">
    <property type="component" value="Chromosome C04"/>
</dbReference>
<dbReference type="PaxDb" id="3708-A0A078FNR8"/>
<evidence type="ECO:0000313" key="1">
    <source>
        <dbReference type="EMBL" id="CAF1871123.1"/>
    </source>
</evidence>
<protein>
    <submittedName>
        <fullName evidence="1">(rape) hypothetical protein</fullName>
    </submittedName>
    <submittedName>
        <fullName evidence="2">BnaC04g47980D protein</fullName>
    </submittedName>
</protein>
<proteinExistence type="predicted"/>
<accession>A0A078FNR8</accession>
<keyword evidence="3" id="KW-1185">Reference proteome</keyword>
<reference evidence="2 3" key="1">
    <citation type="journal article" date="2014" name="Science">
        <title>Plant genetics. Early allopolyploid evolution in the post-Neolithic Brassica napus oilseed genome.</title>
        <authorList>
            <person name="Chalhoub B."/>
            <person name="Denoeud F."/>
            <person name="Liu S."/>
            <person name="Parkin I.A."/>
            <person name="Tang H."/>
            <person name="Wang X."/>
            <person name="Chiquet J."/>
            <person name="Belcram H."/>
            <person name="Tong C."/>
            <person name="Samans B."/>
            <person name="Correa M."/>
            <person name="Da Silva C."/>
            <person name="Just J."/>
            <person name="Falentin C."/>
            <person name="Koh C.S."/>
            <person name="Le Clainche I."/>
            <person name="Bernard M."/>
            <person name="Bento P."/>
            <person name="Noel B."/>
            <person name="Labadie K."/>
            <person name="Alberti A."/>
            <person name="Charles M."/>
            <person name="Arnaud D."/>
            <person name="Guo H."/>
            <person name="Daviaud C."/>
            <person name="Alamery S."/>
            <person name="Jabbari K."/>
            <person name="Zhao M."/>
            <person name="Edger P.P."/>
            <person name="Chelaifa H."/>
            <person name="Tack D."/>
            <person name="Lassalle G."/>
            <person name="Mestiri I."/>
            <person name="Schnel N."/>
            <person name="Le Paslier M.C."/>
            <person name="Fan G."/>
            <person name="Renault V."/>
            <person name="Bayer P.E."/>
            <person name="Golicz A.A."/>
            <person name="Manoli S."/>
            <person name="Lee T.H."/>
            <person name="Thi V.H."/>
            <person name="Chalabi S."/>
            <person name="Hu Q."/>
            <person name="Fan C."/>
            <person name="Tollenaere R."/>
            <person name="Lu Y."/>
            <person name="Battail C."/>
            <person name="Shen J."/>
            <person name="Sidebottom C.H."/>
            <person name="Wang X."/>
            <person name="Canaguier A."/>
            <person name="Chauveau A."/>
            <person name="Berard A."/>
            <person name="Deniot G."/>
            <person name="Guan M."/>
            <person name="Liu Z."/>
            <person name="Sun F."/>
            <person name="Lim Y.P."/>
            <person name="Lyons E."/>
            <person name="Town C.D."/>
            <person name="Bancroft I."/>
            <person name="Wang X."/>
            <person name="Meng J."/>
            <person name="Ma J."/>
            <person name="Pires J.C."/>
            <person name="King G.J."/>
            <person name="Brunel D."/>
            <person name="Delourme R."/>
            <person name="Renard M."/>
            <person name="Aury J.M."/>
            <person name="Adams K.L."/>
            <person name="Batley J."/>
            <person name="Snowdon R.J."/>
            <person name="Tost J."/>
            <person name="Edwards D."/>
            <person name="Zhou Y."/>
            <person name="Hua W."/>
            <person name="Sharpe A.G."/>
            <person name="Paterson A.H."/>
            <person name="Guan C."/>
            <person name="Wincker P."/>
        </authorList>
    </citation>
    <scope>NUCLEOTIDE SEQUENCE [LARGE SCALE GENOMIC DNA]</scope>
    <source>
        <strain evidence="3">cv. Darmor-bzh</strain>
    </source>
</reference>
<dbReference type="Gramene" id="CDY14801">
    <property type="protein sequence ID" value="CDY14801"/>
    <property type="gene ID" value="GSBRNA2T00084671001"/>
</dbReference>
<reference evidence="1" key="3">
    <citation type="submission" date="2021-01" db="EMBL/GenBank/DDBJ databases">
        <authorList>
            <consortium name="Genoscope - CEA"/>
            <person name="William W."/>
        </authorList>
    </citation>
    <scope>NUCLEOTIDE SEQUENCE</scope>
</reference>
<name>A0A078FNR8_BRANA</name>
<dbReference type="AlphaFoldDB" id="A0A078FNR8"/>
<gene>
    <name evidence="2" type="primary">BnaC04g47980D</name>
    <name evidence="1" type="ORF">DARMORV10_C04P69360.1</name>
    <name evidence="2" type="ORF">GSBRNA2T00084671001</name>
</gene>
<reference evidence="2" key="2">
    <citation type="submission" date="2014-06" db="EMBL/GenBank/DDBJ databases">
        <authorList>
            <person name="Genoscope - CEA"/>
        </authorList>
    </citation>
    <scope>NUCLEOTIDE SEQUENCE</scope>
</reference>
<organism evidence="2 3">
    <name type="scientific">Brassica napus</name>
    <name type="common">Rape</name>
    <dbReference type="NCBI Taxonomy" id="3708"/>
    <lineage>
        <taxon>Eukaryota</taxon>
        <taxon>Viridiplantae</taxon>
        <taxon>Streptophyta</taxon>
        <taxon>Embryophyta</taxon>
        <taxon>Tracheophyta</taxon>
        <taxon>Spermatophyta</taxon>
        <taxon>Magnoliopsida</taxon>
        <taxon>eudicotyledons</taxon>
        <taxon>Gunneridae</taxon>
        <taxon>Pentapetalae</taxon>
        <taxon>rosids</taxon>
        <taxon>malvids</taxon>
        <taxon>Brassicales</taxon>
        <taxon>Brassicaceae</taxon>
        <taxon>Brassiceae</taxon>
        <taxon>Brassica</taxon>
    </lineage>
</organism>
<evidence type="ECO:0000313" key="2">
    <source>
        <dbReference type="EMBL" id="CDY14801.1"/>
    </source>
</evidence>
<dbReference type="EMBL" id="HG994368">
    <property type="protein sequence ID" value="CAF1871123.1"/>
    <property type="molecule type" value="Genomic_DNA"/>
</dbReference>
<evidence type="ECO:0000313" key="3">
    <source>
        <dbReference type="Proteomes" id="UP000028999"/>
    </source>
</evidence>
<dbReference type="Proteomes" id="UP000028999">
    <property type="component" value="Unassembled WGS sequence"/>
</dbReference>